<sequence length="114" mass="12815">MSATRRATVLTAALFTALSIGPAGISQASAASQCTKAPAVAKSAGITERAVPRECRRHRDRARYERGYRDGFRQGYRDGRKDCKKRSSFFHRRLDCYTRGWTDGYVRGYSRACD</sequence>
<proteinExistence type="predicted"/>
<keyword evidence="2" id="KW-0969">Cilium</keyword>
<name>A0A931GT11_9ACTN</name>
<reference evidence="2" key="1">
    <citation type="submission" date="2020-11" db="EMBL/GenBank/DDBJ databases">
        <title>Sequencing the genomes of 1000 actinobacteria strains.</title>
        <authorList>
            <person name="Klenk H.-P."/>
        </authorList>
    </citation>
    <scope>NUCLEOTIDE SEQUENCE</scope>
    <source>
        <strain evidence="2">DSM 43175</strain>
    </source>
</reference>
<accession>A0A931GT11</accession>
<dbReference type="EMBL" id="JADOUA010000001">
    <property type="protein sequence ID" value="MBG6091459.1"/>
    <property type="molecule type" value="Genomic_DNA"/>
</dbReference>
<evidence type="ECO:0000313" key="3">
    <source>
        <dbReference type="Proteomes" id="UP000614047"/>
    </source>
</evidence>
<evidence type="ECO:0000256" key="1">
    <source>
        <dbReference type="SAM" id="SignalP"/>
    </source>
</evidence>
<evidence type="ECO:0000313" key="2">
    <source>
        <dbReference type="EMBL" id="MBG6091459.1"/>
    </source>
</evidence>
<protein>
    <submittedName>
        <fullName evidence="2">Flagellar biosynthesis/type III secretory pathway protein FliH</fullName>
    </submittedName>
</protein>
<organism evidence="2 3">
    <name type="scientific">Actinomadura viridis</name>
    <dbReference type="NCBI Taxonomy" id="58110"/>
    <lineage>
        <taxon>Bacteria</taxon>
        <taxon>Bacillati</taxon>
        <taxon>Actinomycetota</taxon>
        <taxon>Actinomycetes</taxon>
        <taxon>Streptosporangiales</taxon>
        <taxon>Thermomonosporaceae</taxon>
        <taxon>Actinomadura</taxon>
    </lineage>
</organism>
<comment type="caution">
    <text evidence="2">The sequence shown here is derived from an EMBL/GenBank/DDBJ whole genome shotgun (WGS) entry which is preliminary data.</text>
</comment>
<feature type="chain" id="PRO_5038745231" evidence="1">
    <location>
        <begin position="29"/>
        <end position="114"/>
    </location>
</feature>
<gene>
    <name evidence="2" type="ORF">IW256_005572</name>
</gene>
<dbReference type="Proteomes" id="UP000614047">
    <property type="component" value="Unassembled WGS sequence"/>
</dbReference>
<feature type="signal peptide" evidence="1">
    <location>
        <begin position="1"/>
        <end position="28"/>
    </location>
</feature>
<keyword evidence="3" id="KW-1185">Reference proteome</keyword>
<dbReference type="AlphaFoldDB" id="A0A931GT11"/>
<keyword evidence="1" id="KW-0732">Signal</keyword>
<keyword evidence="2" id="KW-0966">Cell projection</keyword>
<keyword evidence="2" id="KW-0282">Flagellum</keyword>